<sequence>MRKVLVSIAALGAALSAAPSMAQSYGYPGGGYGQPGNGYNNGYAVPSPWQVREMVERAIQRGEVSRGEARDLRDDVRDLFRLQQRNRYGNDWRAQRELQRKTMDVLRELRDARGDRDGRWGDRDRGDDYRYR</sequence>
<organism evidence="2 3">
    <name type="scientific">Sphingomonas panacisoli</name>
    <dbReference type="NCBI Taxonomy" id="1813879"/>
    <lineage>
        <taxon>Bacteria</taxon>
        <taxon>Pseudomonadati</taxon>
        <taxon>Pseudomonadota</taxon>
        <taxon>Alphaproteobacteria</taxon>
        <taxon>Sphingomonadales</taxon>
        <taxon>Sphingomonadaceae</taxon>
        <taxon>Sphingomonas</taxon>
    </lineage>
</organism>
<feature type="signal peptide" evidence="1">
    <location>
        <begin position="1"/>
        <end position="22"/>
    </location>
</feature>
<keyword evidence="1" id="KW-0732">Signal</keyword>
<dbReference type="EMBL" id="CP042306">
    <property type="protein sequence ID" value="QDZ06471.1"/>
    <property type="molecule type" value="Genomic_DNA"/>
</dbReference>
<accession>A0A5B8LEH4</accession>
<evidence type="ECO:0000256" key="1">
    <source>
        <dbReference type="SAM" id="SignalP"/>
    </source>
</evidence>
<reference evidence="2 3" key="1">
    <citation type="submission" date="2019-07" db="EMBL/GenBank/DDBJ databases">
        <title>Full genome sequence of Sphingomonas sp. 4R-6-7(HKS19).</title>
        <authorList>
            <person name="Im W.-T."/>
        </authorList>
    </citation>
    <scope>NUCLEOTIDE SEQUENCE [LARGE SCALE GENOMIC DNA]</scope>
    <source>
        <strain evidence="2 3">HKS19</strain>
    </source>
</reference>
<dbReference type="AlphaFoldDB" id="A0A5B8LEH4"/>
<evidence type="ECO:0000313" key="2">
    <source>
        <dbReference type="EMBL" id="QDZ06471.1"/>
    </source>
</evidence>
<feature type="chain" id="PRO_5023073150" evidence="1">
    <location>
        <begin position="23"/>
        <end position="132"/>
    </location>
</feature>
<dbReference type="Proteomes" id="UP000315673">
    <property type="component" value="Chromosome"/>
</dbReference>
<dbReference type="RefSeq" id="WP_146569555.1">
    <property type="nucleotide sequence ID" value="NZ_CP042306.1"/>
</dbReference>
<name>A0A5B8LEH4_9SPHN</name>
<proteinExistence type="predicted"/>
<keyword evidence="3" id="KW-1185">Reference proteome</keyword>
<evidence type="ECO:0000313" key="3">
    <source>
        <dbReference type="Proteomes" id="UP000315673"/>
    </source>
</evidence>
<protein>
    <submittedName>
        <fullName evidence="2">Uncharacterized protein</fullName>
    </submittedName>
</protein>
<gene>
    <name evidence="2" type="ORF">FPZ24_02425</name>
</gene>
<dbReference type="KEGG" id="spai:FPZ24_02425"/>